<feature type="transmembrane region" description="Helical" evidence="12">
    <location>
        <begin position="24"/>
        <end position="46"/>
    </location>
</feature>
<keyword evidence="11 12" id="KW-0472">Membrane</keyword>
<dbReference type="Proteomes" id="UP000502823">
    <property type="component" value="Unassembled WGS sequence"/>
</dbReference>
<evidence type="ECO:0000256" key="3">
    <source>
        <dbReference type="ARBA" id="ARBA00004648"/>
    </source>
</evidence>
<evidence type="ECO:0000256" key="10">
    <source>
        <dbReference type="ARBA" id="ARBA00022989"/>
    </source>
</evidence>
<dbReference type="PANTHER" id="PTHR32510">
    <property type="entry name" value="TRANSMEMBRANE PROTEIN 98"/>
    <property type="match status" value="1"/>
</dbReference>
<dbReference type="OrthoDB" id="5978425at2759"/>
<keyword evidence="8 12" id="KW-0812">Transmembrane</keyword>
<name>A0A6L2PSQ4_COPFO</name>
<keyword evidence="10 12" id="KW-1133">Transmembrane helix</keyword>
<comment type="subcellular location">
    <subcellularLocation>
        <location evidence="1">Cell membrane</location>
        <topology evidence="1">Single-pass type II membrane protein</topology>
    </subcellularLocation>
    <subcellularLocation>
        <location evidence="3">Endoplasmic reticulum membrane</location>
        <topology evidence="3">Single-pass type II membrane protein</topology>
    </subcellularLocation>
    <subcellularLocation>
        <location evidence="2">Secreted</location>
        <location evidence="2">Extracellular exosome</location>
    </subcellularLocation>
</comment>
<accession>A0A6L2PSQ4</accession>
<comment type="similarity">
    <text evidence="4">Belongs to the TMEM98 family.</text>
</comment>
<dbReference type="GO" id="GO:0005886">
    <property type="term" value="C:plasma membrane"/>
    <property type="evidence" value="ECO:0007669"/>
    <property type="project" value="UniProtKB-SubCell"/>
</dbReference>
<proteinExistence type="inferred from homology"/>
<reference evidence="14" key="1">
    <citation type="submission" date="2020-01" db="EMBL/GenBank/DDBJ databases">
        <title>Draft genome sequence of the Termite Coptotermes fromosanus.</title>
        <authorList>
            <person name="Itakura S."/>
            <person name="Yosikawa Y."/>
            <person name="Umezawa K."/>
        </authorList>
    </citation>
    <scope>NUCLEOTIDE SEQUENCE [LARGE SCALE GENOMIC DNA]</scope>
</reference>
<evidence type="ECO:0000313" key="14">
    <source>
        <dbReference type="Proteomes" id="UP000502823"/>
    </source>
</evidence>
<gene>
    <name evidence="13" type="ORF">Cfor_03074</name>
</gene>
<evidence type="ECO:0000256" key="2">
    <source>
        <dbReference type="ARBA" id="ARBA00004550"/>
    </source>
</evidence>
<dbReference type="Gene3D" id="1.20.1410.10">
    <property type="entry name" value="I/LWEQ domain"/>
    <property type="match status" value="1"/>
</dbReference>
<dbReference type="PANTHER" id="PTHR32510:SF3">
    <property type="entry name" value="TRANSMEMBRANE PROTEIN 98"/>
    <property type="match status" value="1"/>
</dbReference>
<evidence type="ECO:0000256" key="6">
    <source>
        <dbReference type="ARBA" id="ARBA00022475"/>
    </source>
</evidence>
<keyword evidence="6" id="KW-1003">Cell membrane</keyword>
<evidence type="ECO:0000256" key="4">
    <source>
        <dbReference type="ARBA" id="ARBA00011024"/>
    </source>
</evidence>
<evidence type="ECO:0000256" key="12">
    <source>
        <dbReference type="SAM" id="Phobius"/>
    </source>
</evidence>
<comment type="caution">
    <text evidence="13">The sequence shown here is derived from an EMBL/GenBank/DDBJ whole genome shotgun (WGS) entry which is preliminary data.</text>
</comment>
<dbReference type="AlphaFoldDB" id="A0A6L2PSQ4"/>
<protein>
    <recommendedName>
        <fullName evidence="5">Transmembrane protein 98</fullName>
    </recommendedName>
</protein>
<evidence type="ECO:0000256" key="11">
    <source>
        <dbReference type="ARBA" id="ARBA00023136"/>
    </source>
</evidence>
<evidence type="ECO:0000256" key="8">
    <source>
        <dbReference type="ARBA" id="ARBA00022692"/>
    </source>
</evidence>
<dbReference type="InParanoid" id="A0A6L2PSQ4"/>
<evidence type="ECO:0000256" key="9">
    <source>
        <dbReference type="ARBA" id="ARBA00022824"/>
    </source>
</evidence>
<evidence type="ECO:0000256" key="1">
    <source>
        <dbReference type="ARBA" id="ARBA00004401"/>
    </source>
</evidence>
<organism evidence="13 14">
    <name type="scientific">Coptotermes formosanus</name>
    <name type="common">Formosan subterranean termite</name>
    <dbReference type="NCBI Taxonomy" id="36987"/>
    <lineage>
        <taxon>Eukaryota</taxon>
        <taxon>Metazoa</taxon>
        <taxon>Ecdysozoa</taxon>
        <taxon>Arthropoda</taxon>
        <taxon>Hexapoda</taxon>
        <taxon>Insecta</taxon>
        <taxon>Pterygota</taxon>
        <taxon>Neoptera</taxon>
        <taxon>Polyneoptera</taxon>
        <taxon>Dictyoptera</taxon>
        <taxon>Blattodea</taxon>
        <taxon>Blattoidea</taxon>
        <taxon>Termitoidae</taxon>
        <taxon>Rhinotermitidae</taxon>
        <taxon>Coptotermes</taxon>
    </lineage>
</organism>
<evidence type="ECO:0000313" key="13">
    <source>
        <dbReference type="EMBL" id="GFG34660.1"/>
    </source>
</evidence>
<evidence type="ECO:0000256" key="7">
    <source>
        <dbReference type="ARBA" id="ARBA00022525"/>
    </source>
</evidence>
<keyword evidence="9" id="KW-0256">Endoplasmic reticulum</keyword>
<sequence>MIRDDAPSQTFTSAAVTMETMETVVAVAIGILAAVFVGALIILVVICRRQKDRANFVNKQCGEVRPDVHLIESDHPELELGEVCLHPYIEQILADEQWIGDATGLVPHCLAVLKTCHTLTEQLAALAMGPLNHSKTGHEIVEVARRISPRVDDVVRSMYPPLDARLLEARTAALALAVTHLALVTRYGCSIGRSSRRLAWIDQALIDMEPHLLVLREAALAQEASCRIQNVIGQGSLSTPL</sequence>
<evidence type="ECO:0000256" key="5">
    <source>
        <dbReference type="ARBA" id="ARBA00014380"/>
    </source>
</evidence>
<dbReference type="GO" id="GO:0005789">
    <property type="term" value="C:endoplasmic reticulum membrane"/>
    <property type="evidence" value="ECO:0007669"/>
    <property type="project" value="UniProtKB-SubCell"/>
</dbReference>
<keyword evidence="14" id="KW-1185">Reference proteome</keyword>
<keyword evidence="7" id="KW-0964">Secreted</keyword>
<dbReference type="InterPro" id="IPR029668">
    <property type="entry name" value="TMEM98"/>
</dbReference>
<dbReference type="EMBL" id="BLKM01000501">
    <property type="protein sequence ID" value="GFG34660.1"/>
    <property type="molecule type" value="Genomic_DNA"/>
</dbReference>
<dbReference type="GO" id="GO:0005576">
    <property type="term" value="C:extracellular region"/>
    <property type="evidence" value="ECO:0007669"/>
    <property type="project" value="UniProtKB-SubCell"/>
</dbReference>